<evidence type="ECO:0000313" key="1">
    <source>
        <dbReference type="EMBL" id="CEG40938.1"/>
    </source>
</evidence>
<proteinExistence type="predicted"/>
<dbReference type="GeneID" id="36406167"/>
<dbReference type="OrthoDB" id="95392at2759"/>
<dbReference type="EMBL" id="CCYD01000524">
    <property type="protein sequence ID" value="CEG40938.1"/>
    <property type="molecule type" value="Genomic_DNA"/>
</dbReference>
<keyword evidence="2" id="KW-1185">Reference proteome</keyword>
<accession>A0A0P1AIC6</accession>
<dbReference type="OMA" id="PEMAENQ"/>
<organism evidence="1 2">
    <name type="scientific">Plasmopara halstedii</name>
    <name type="common">Downy mildew of sunflower</name>
    <dbReference type="NCBI Taxonomy" id="4781"/>
    <lineage>
        <taxon>Eukaryota</taxon>
        <taxon>Sar</taxon>
        <taxon>Stramenopiles</taxon>
        <taxon>Oomycota</taxon>
        <taxon>Peronosporomycetes</taxon>
        <taxon>Peronosporales</taxon>
        <taxon>Peronosporaceae</taxon>
        <taxon>Plasmopara</taxon>
    </lineage>
</organism>
<dbReference type="PANTHER" id="PTHR22538">
    <property type="entry name" value="CILIA- AND FLAGELLA-ASSOCIATED PROTEIN 74"/>
    <property type="match status" value="1"/>
</dbReference>
<dbReference type="Proteomes" id="UP000054928">
    <property type="component" value="Unassembled WGS sequence"/>
</dbReference>
<evidence type="ECO:0000313" key="2">
    <source>
        <dbReference type="Proteomes" id="UP000054928"/>
    </source>
</evidence>
<sequence>MTLLTIASAVDLSGPDAQQWTQPESVRWPALHFHINVKQDAMRVYGLSNFDMYAKAIVLDKNVLYDVYAAITDVNNDIVLNYTLVNGVAYFATTSIVSFSASKTSRLSKVCFDSELSKLPDVNLIVAAVNDVKPANISTCTTGPSFTTTMKGIDYSVCVSTTGFTFQGSELDVSVEYMENPINIQLPTMNSSAKKCLSSASSTPITVLGHALLTTELLSSDNTRRLSAETHMSFISKRLPECSCKSTPRPCIFVHGQGSRVEMPENLDSFPHYWGDLTGHAPCCSSIKYARLQTYINAWTDASLQQRVCARVLAVSNTSTENLIADTIVVTHSMGNLMFAGALANKRCKLDSSSTWVGMSGPMKGSMASDYVQDTCAGNTSALIKNLAEVLYGCPPPGALLSLAYEGGKYCSKELSSAYKAAQKVYREQVYALSCGKSYSGLWSRYQSRFWMLANLIPHKSKQNDGLVEFQSCAAGLPESKFGNSYLDRFYGNTLNHLDMQFKSGDSPLYTSKMPLKWFECLL</sequence>
<dbReference type="PANTHER" id="PTHR22538:SF1">
    <property type="entry name" value="VWFD DOMAIN-CONTAINING PROTEIN"/>
    <property type="match status" value="1"/>
</dbReference>
<dbReference type="AlphaFoldDB" id="A0A0P1AIC6"/>
<protein>
    <submittedName>
        <fullName evidence="1">Uncharacterized protein</fullName>
    </submittedName>
</protein>
<dbReference type="RefSeq" id="XP_024577307.1">
    <property type="nucleotide sequence ID" value="XM_024726651.1"/>
</dbReference>
<dbReference type="InterPro" id="IPR029058">
    <property type="entry name" value="AB_hydrolase_fold"/>
</dbReference>
<name>A0A0P1AIC6_PLAHL</name>
<reference evidence="2" key="1">
    <citation type="submission" date="2014-09" db="EMBL/GenBank/DDBJ databases">
        <authorList>
            <person name="Sharma Rahul"/>
            <person name="Thines Marco"/>
        </authorList>
    </citation>
    <scope>NUCLEOTIDE SEQUENCE [LARGE SCALE GENOMIC DNA]</scope>
</reference>
<dbReference type="Gene3D" id="3.40.50.1820">
    <property type="entry name" value="alpha/beta hydrolase"/>
    <property type="match status" value="1"/>
</dbReference>